<comment type="caution">
    <text evidence="8">The sequence shown here is derived from an EMBL/GenBank/DDBJ whole genome shotgun (WGS) entry which is preliminary data.</text>
</comment>
<dbReference type="InterPro" id="IPR049012">
    <property type="entry name" value="Mutator_transp_dom"/>
</dbReference>
<dbReference type="SUPFAM" id="SSF52540">
    <property type="entry name" value="P-loop containing nucleoside triphosphate hydrolases"/>
    <property type="match status" value="1"/>
</dbReference>
<organism evidence="8 9">
    <name type="scientific">Gigaspora margarita</name>
    <dbReference type="NCBI Taxonomy" id="4874"/>
    <lineage>
        <taxon>Eukaryota</taxon>
        <taxon>Fungi</taxon>
        <taxon>Fungi incertae sedis</taxon>
        <taxon>Mucoromycota</taxon>
        <taxon>Glomeromycotina</taxon>
        <taxon>Glomeromycetes</taxon>
        <taxon>Diversisporales</taxon>
        <taxon>Gigasporaceae</taxon>
        <taxon>Gigaspora</taxon>
    </lineage>
</organism>
<dbReference type="EMBL" id="CAJVQB010006666">
    <property type="protein sequence ID" value="CAG8689171.1"/>
    <property type="molecule type" value="Genomic_DNA"/>
</dbReference>
<evidence type="ECO:0000256" key="1">
    <source>
        <dbReference type="ARBA" id="ARBA00005446"/>
    </source>
</evidence>
<feature type="coiled-coil region" evidence="6">
    <location>
        <begin position="147"/>
        <end position="174"/>
    </location>
</feature>
<evidence type="ECO:0000313" key="9">
    <source>
        <dbReference type="Proteomes" id="UP000789901"/>
    </source>
</evidence>
<gene>
    <name evidence="8" type="ORF">GMARGA_LOCUS11400</name>
</gene>
<evidence type="ECO:0000256" key="5">
    <source>
        <dbReference type="ARBA" id="ARBA00034808"/>
    </source>
</evidence>
<evidence type="ECO:0000256" key="6">
    <source>
        <dbReference type="SAM" id="Coils"/>
    </source>
</evidence>
<keyword evidence="2" id="KW-0238">DNA-binding</keyword>
<dbReference type="PANTHER" id="PTHR13710">
    <property type="entry name" value="DNA HELICASE RECQ FAMILY MEMBER"/>
    <property type="match status" value="1"/>
</dbReference>
<dbReference type="InterPro" id="IPR036388">
    <property type="entry name" value="WH-like_DNA-bd_sf"/>
</dbReference>
<sequence length="999" mass="114247">MVKWYDKVINQKPDKRTLIGMSKTLWIVREIDPKLEVLPLHAQFKAISLQDNKMSTAGYYHHQTSAGKNNWAPLLPDDDNIAFLQATVSAHYPSLFPGHQKILEAEKISNLIDVDGETGMLDNYNILLEKEGKILPATSTQALMLKYKESKARIYSLNRQINRLKKHIECLESESEQTTIMPNEANLLETSIKDIIDYNQLGLTILVSTQHYFSLILMQSCPSCNNNQLSDKTWSISSIGLQIKSSIECEKCNAIFKHLNEKETQFSRAVAAAGLAKGISRNAIQSSLATIGITHQISKRTYHRYQTMCSSFLIDSAKSSAAEALQNCIIHALSEDKKVLAVRFDCSWSYVRNASQGSYSHKPVNAFHVAQKSRLIKDNETEIIRTVYQGNHEQSSRQMEYAILIKVLNQISPSLEDNGLHLEVCINGDLDSNKTLAHIHIVSKISTDLKHLTRNVRKALRETNNRFAPNDIETRDMQTNGLIRHLQNNIQIDDPTLILQNSTLCYSSKTRINAFQSFLEKTFKTPYGQNIVTFDRTSQNEAFNQIKLVYLDKKIDYWKSFATRHAMADILNICMIENEHFQQNQINVEKIHERNKIRGEKYANEYLELKGWKKRLKLIANDEVDLIFLQIKYKITAIPFEESIKIIAENVFKFTDLRPGQIEAIKHYMKEKKDTLVIMKTSSRKSFCYITSAILFDSLTIVISLLKSLIQSQDHLIQLGIPCGGLLALSQGTIEYETNVFEEIALGFTRLLYVTPEKLLLNKSLRVLCGHWHENGKLQFVIDEVYCIFSFSHFREEWGKLGALKENYPNTRIMALTVTLSEKDIINIRNNLNIDAKHFALVRGGKKDASLERMKQLMDLIKDVEETDHAIIYCARVKDCLESEDLIPLVCNSCDNCVRRIESSVKQADAKEEILDMLKVVEALCEKNDKLIIPLDVIEVFGFSKNKQLQNRKLNLELNNCKKLKVLNTKVLAELALADLICRGLVKQNILLEKQLWHT</sequence>
<reference evidence="8 9" key="1">
    <citation type="submission" date="2021-06" db="EMBL/GenBank/DDBJ databases">
        <authorList>
            <person name="Kallberg Y."/>
            <person name="Tangrot J."/>
            <person name="Rosling A."/>
        </authorList>
    </citation>
    <scope>NUCLEOTIDE SEQUENCE [LARGE SCALE GENOMIC DNA]</scope>
    <source>
        <strain evidence="8 9">120-4 pot B 10/14</strain>
    </source>
</reference>
<proteinExistence type="inferred from homology"/>
<evidence type="ECO:0000313" key="8">
    <source>
        <dbReference type="EMBL" id="CAG8689171.1"/>
    </source>
</evidence>
<dbReference type="SMART" id="SM00487">
    <property type="entry name" value="DEXDc"/>
    <property type="match status" value="1"/>
</dbReference>
<dbReference type="EC" id="5.6.2.4" evidence="5"/>
<evidence type="ECO:0000256" key="4">
    <source>
        <dbReference type="ARBA" id="ARBA00034617"/>
    </source>
</evidence>
<keyword evidence="6" id="KW-0175">Coiled coil</keyword>
<dbReference type="PROSITE" id="PS51192">
    <property type="entry name" value="HELICASE_ATP_BIND_1"/>
    <property type="match status" value="1"/>
</dbReference>
<dbReference type="InterPro" id="IPR014001">
    <property type="entry name" value="Helicase_ATP-bd"/>
</dbReference>
<keyword evidence="9" id="KW-1185">Reference proteome</keyword>
<comment type="catalytic activity">
    <reaction evidence="4">
        <text>Couples ATP hydrolysis with the unwinding of duplex DNA by translocating in the 3'-5' direction.</text>
        <dbReference type="EC" id="5.6.2.4"/>
    </reaction>
</comment>
<dbReference type="Gene3D" id="3.40.50.300">
    <property type="entry name" value="P-loop containing nucleotide triphosphate hydrolases"/>
    <property type="match status" value="1"/>
</dbReference>
<dbReference type="Pfam" id="PF20700">
    <property type="entry name" value="Mutator"/>
    <property type="match status" value="1"/>
</dbReference>
<dbReference type="Proteomes" id="UP000789901">
    <property type="component" value="Unassembled WGS sequence"/>
</dbReference>
<evidence type="ECO:0000256" key="2">
    <source>
        <dbReference type="ARBA" id="ARBA00023125"/>
    </source>
</evidence>
<accession>A0ABN7UW44</accession>
<protein>
    <recommendedName>
        <fullName evidence="5">DNA 3'-5' helicase</fullName>
        <ecNumber evidence="5">5.6.2.4</ecNumber>
    </recommendedName>
</protein>
<keyword evidence="3" id="KW-0413">Isomerase</keyword>
<dbReference type="InterPro" id="IPR027417">
    <property type="entry name" value="P-loop_NTPase"/>
</dbReference>
<evidence type="ECO:0000259" key="7">
    <source>
        <dbReference type="PROSITE" id="PS51192"/>
    </source>
</evidence>
<comment type="similarity">
    <text evidence="1">Belongs to the helicase family. RecQ subfamily.</text>
</comment>
<dbReference type="Gene3D" id="1.10.10.10">
    <property type="entry name" value="Winged helix-like DNA-binding domain superfamily/Winged helix DNA-binding domain"/>
    <property type="match status" value="1"/>
</dbReference>
<evidence type="ECO:0000256" key="3">
    <source>
        <dbReference type="ARBA" id="ARBA00023235"/>
    </source>
</evidence>
<feature type="domain" description="Helicase ATP-binding" evidence="7">
    <location>
        <begin position="666"/>
        <end position="838"/>
    </location>
</feature>
<name>A0ABN7UW44_GIGMA</name>
<dbReference type="Pfam" id="PF00270">
    <property type="entry name" value="DEAD"/>
    <property type="match status" value="1"/>
</dbReference>
<dbReference type="PANTHER" id="PTHR13710:SF105">
    <property type="entry name" value="ATP-DEPENDENT DNA HELICASE Q1"/>
    <property type="match status" value="1"/>
</dbReference>
<dbReference type="InterPro" id="IPR011545">
    <property type="entry name" value="DEAD/DEAH_box_helicase_dom"/>
</dbReference>